<reference evidence="2" key="1">
    <citation type="journal article" date="2023" name="Insect Mol. Biol.">
        <title>Genome sequencing provides insights into the evolution of gene families encoding plant cell wall-degrading enzymes in longhorned beetles.</title>
        <authorList>
            <person name="Shin N.R."/>
            <person name="Okamura Y."/>
            <person name="Kirsch R."/>
            <person name="Pauchet Y."/>
        </authorList>
    </citation>
    <scope>NUCLEOTIDE SEQUENCE</scope>
    <source>
        <strain evidence="2">RBIC_L_NR</strain>
    </source>
</reference>
<keyword evidence="3" id="KW-1185">Reference proteome</keyword>
<evidence type="ECO:0000313" key="2">
    <source>
        <dbReference type="EMBL" id="KAJ8940221.1"/>
    </source>
</evidence>
<accession>A0AAV8XMS1</accession>
<name>A0AAV8XMS1_9CUCU</name>
<sequence>MQGDCECCAVCIEPYKLSETLRILPCGQESILQVDGDTGGQDSLGSQGTSPRHLGGISPLPEIRAVILTDQQRQRFFDNSADDDSSRASTPDEMTPSLPQRGQFPVRQELCVSCIAAKAAAVINQINNDKDMASTSTDSDIQQVLSLNSDSGNKVQNSTKRSN</sequence>
<protein>
    <submittedName>
        <fullName evidence="2">Uncharacterized protein</fullName>
    </submittedName>
</protein>
<feature type="region of interest" description="Disordered" evidence="1">
    <location>
        <begin position="74"/>
        <end position="102"/>
    </location>
</feature>
<dbReference type="AlphaFoldDB" id="A0AAV8XMS1"/>
<feature type="compositionally biased region" description="Polar residues" evidence="1">
    <location>
        <begin position="40"/>
        <end position="50"/>
    </location>
</feature>
<feature type="region of interest" description="Disordered" evidence="1">
    <location>
        <begin position="37"/>
        <end position="56"/>
    </location>
</feature>
<dbReference type="Proteomes" id="UP001162156">
    <property type="component" value="Unassembled WGS sequence"/>
</dbReference>
<organism evidence="2 3">
    <name type="scientific">Rhamnusium bicolor</name>
    <dbReference type="NCBI Taxonomy" id="1586634"/>
    <lineage>
        <taxon>Eukaryota</taxon>
        <taxon>Metazoa</taxon>
        <taxon>Ecdysozoa</taxon>
        <taxon>Arthropoda</taxon>
        <taxon>Hexapoda</taxon>
        <taxon>Insecta</taxon>
        <taxon>Pterygota</taxon>
        <taxon>Neoptera</taxon>
        <taxon>Endopterygota</taxon>
        <taxon>Coleoptera</taxon>
        <taxon>Polyphaga</taxon>
        <taxon>Cucujiformia</taxon>
        <taxon>Chrysomeloidea</taxon>
        <taxon>Cerambycidae</taxon>
        <taxon>Lepturinae</taxon>
        <taxon>Rhagiini</taxon>
        <taxon>Rhamnusium</taxon>
    </lineage>
</organism>
<dbReference type="EMBL" id="JANEYF010003013">
    <property type="protein sequence ID" value="KAJ8940221.1"/>
    <property type="molecule type" value="Genomic_DNA"/>
</dbReference>
<evidence type="ECO:0000313" key="3">
    <source>
        <dbReference type="Proteomes" id="UP001162156"/>
    </source>
</evidence>
<proteinExistence type="predicted"/>
<comment type="caution">
    <text evidence="2">The sequence shown here is derived from an EMBL/GenBank/DDBJ whole genome shotgun (WGS) entry which is preliminary data.</text>
</comment>
<gene>
    <name evidence="2" type="ORF">NQ314_010783</name>
</gene>
<evidence type="ECO:0000256" key="1">
    <source>
        <dbReference type="SAM" id="MobiDB-lite"/>
    </source>
</evidence>